<keyword evidence="7" id="KW-0233">DNA recombination</keyword>
<dbReference type="NCBIfam" id="NF040570">
    <property type="entry name" value="guided_TnpB"/>
    <property type="match status" value="1"/>
</dbReference>
<dbReference type="InterPro" id="IPR010095">
    <property type="entry name" value="Cas12f1-like_TNB"/>
</dbReference>
<evidence type="ECO:0000313" key="13">
    <source>
        <dbReference type="Proteomes" id="UP000002533"/>
    </source>
</evidence>
<feature type="transmembrane region" description="Helical" evidence="8">
    <location>
        <begin position="43"/>
        <end position="61"/>
    </location>
</feature>
<dbReference type="GO" id="GO:0006310">
    <property type="term" value="P:DNA recombination"/>
    <property type="evidence" value="ECO:0007669"/>
    <property type="project" value="UniProtKB-KW"/>
</dbReference>
<dbReference type="PANTHER" id="PTHR30405">
    <property type="entry name" value="TRANSPOSASE"/>
    <property type="match status" value="1"/>
</dbReference>
<proteinExistence type="inferred from homology"/>
<dbReference type="GO" id="GO:0046872">
    <property type="term" value="F:metal ion binding"/>
    <property type="evidence" value="ECO:0007669"/>
    <property type="project" value="UniProtKB-KW"/>
</dbReference>
<evidence type="ECO:0000256" key="3">
    <source>
        <dbReference type="ARBA" id="ARBA00022578"/>
    </source>
</evidence>
<keyword evidence="8" id="KW-0472">Membrane</keyword>
<accession>Q3M1Z0</accession>
<keyword evidence="4" id="KW-0479">Metal-binding</keyword>
<organism evidence="12 13">
    <name type="scientific">Trichormus variabilis (strain ATCC 29413 / PCC 7937)</name>
    <name type="common">Anabaena variabilis</name>
    <dbReference type="NCBI Taxonomy" id="240292"/>
    <lineage>
        <taxon>Bacteria</taxon>
        <taxon>Bacillati</taxon>
        <taxon>Cyanobacteriota</taxon>
        <taxon>Cyanophyceae</taxon>
        <taxon>Nostocales</taxon>
        <taxon>Nostocaceae</taxon>
        <taxon>Trichormus</taxon>
    </lineage>
</organism>
<evidence type="ECO:0000259" key="9">
    <source>
        <dbReference type="Pfam" id="PF01385"/>
    </source>
</evidence>
<reference evidence="13" key="1">
    <citation type="journal article" date="2014" name="Stand. Genomic Sci.">
        <title>Complete genome sequence of Anabaena variabilis ATCC 29413.</title>
        <authorList>
            <person name="Thiel T."/>
            <person name="Pratte B.S."/>
            <person name="Zhong J."/>
            <person name="Goodwin L."/>
            <person name="Copeland A."/>
            <person name="Lucas S."/>
            <person name="Han C."/>
            <person name="Pitluck S."/>
            <person name="Land M.L."/>
            <person name="Kyrpides N.C."/>
            <person name="Woyke T."/>
        </authorList>
    </citation>
    <scope>NUCLEOTIDE SEQUENCE [LARGE SCALE GENOMIC DNA]</scope>
    <source>
        <strain evidence="13">ATCC 29413 / PCC 7937</strain>
    </source>
</reference>
<dbReference type="NCBIfam" id="TIGR01766">
    <property type="entry name" value="IS200/IS605 family accessory protein TnpB-like domain"/>
    <property type="match status" value="1"/>
</dbReference>
<sequence length="461" mass="52898">MRRTLCSSRQSRPRQCPHEWRLLVDDNLPTDADRQGRKIWRKLAISMSYFFIANVVYSNMLRVVKVRLYPDTQQQQSLAQAFGSCRWLWNYCLNLMNQTYKETGKGLSGYEVKKIIPQLKKEYEWLSLTYSQCLQQVCLNLGVAFNNFFEKRAKYPRFKSKHGKQSIQYPQNVKINDNSVSLPKIGDVTAMIHRPIEGKVKTVALSKNCSNQYFAAILFDDGKDKPESNTEGKAIGIDLGLTHFAVTSDGSKFDNPRILSKHEKNLKLKQQQLSRKQKGSNNRIKARNKVARVHRKITNCREDFLQKLSRRIVNENQVIVLENLNVKGMMQNHKLAKSIHQVGWGMFCTMLKYKAEMEGKIYLEVDRFFPSSKTCHVCLNQVGGLPLDVRFWTCDNCQTRHDRDVNASINLRDEGLRILTSGTGDKACRPDVSRSKGGRKKSTTVLSVGQEAYTVPSGQCR</sequence>
<dbReference type="Pfam" id="PF01385">
    <property type="entry name" value="OrfB_IS605"/>
    <property type="match status" value="1"/>
</dbReference>
<feature type="domain" description="Transposase putative helix-turn-helix" evidence="11">
    <location>
        <begin position="60"/>
        <end position="105"/>
    </location>
</feature>
<evidence type="ECO:0000256" key="1">
    <source>
        <dbReference type="ARBA" id="ARBA00008761"/>
    </source>
</evidence>
<dbReference type="InterPro" id="IPR051399">
    <property type="entry name" value="RNA-guided_DNA_endo/Transpos"/>
</dbReference>
<keyword evidence="5" id="KW-0862">Zinc</keyword>
<dbReference type="InterPro" id="IPR021027">
    <property type="entry name" value="Transposase_put_HTH"/>
</dbReference>
<evidence type="ECO:0000256" key="4">
    <source>
        <dbReference type="ARBA" id="ARBA00022723"/>
    </source>
</evidence>
<evidence type="ECO:0000256" key="6">
    <source>
        <dbReference type="ARBA" id="ARBA00023125"/>
    </source>
</evidence>
<geneLocation type="plasmid" evidence="13">
    <name>pAnaA</name>
</geneLocation>
<dbReference type="Pfam" id="PF12323">
    <property type="entry name" value="HTH_OrfB_IS605"/>
    <property type="match status" value="1"/>
</dbReference>
<feature type="domain" description="Probable transposase IS891/IS1136/IS1341" evidence="9">
    <location>
        <begin position="225"/>
        <end position="332"/>
    </location>
</feature>
<comment type="similarity">
    <text evidence="2">In the N-terminal section; belongs to the transposase 2 family.</text>
</comment>
<dbReference type="AlphaFoldDB" id="Q3M1Z0"/>
<protein>
    <submittedName>
        <fullName evidence="12">Transposase, IS891/IS1136/IS1341</fullName>
    </submittedName>
</protein>
<evidence type="ECO:0000256" key="8">
    <source>
        <dbReference type="SAM" id="Phobius"/>
    </source>
</evidence>
<dbReference type="EMBL" id="CP000119">
    <property type="protein sequence ID" value="ABA24996.1"/>
    <property type="molecule type" value="Genomic_DNA"/>
</dbReference>
<evidence type="ECO:0000256" key="2">
    <source>
        <dbReference type="ARBA" id="ARBA00011044"/>
    </source>
</evidence>
<dbReference type="HOGENOM" id="CLU_032903_0_0_3"/>
<evidence type="ECO:0000259" key="10">
    <source>
        <dbReference type="Pfam" id="PF07282"/>
    </source>
</evidence>
<dbReference type="PANTHER" id="PTHR30405:SF11">
    <property type="entry name" value="RNA-GUIDED DNA ENDONUCLEASE RV2885C-RELATED"/>
    <property type="match status" value="1"/>
</dbReference>
<comment type="similarity">
    <text evidence="1">In the C-terminal section; belongs to the transposase 35 family.</text>
</comment>
<dbReference type="Pfam" id="PF07282">
    <property type="entry name" value="Cas12f1-like_TNB"/>
    <property type="match status" value="1"/>
</dbReference>
<keyword evidence="6" id="KW-0238">DNA-binding</keyword>
<keyword evidence="8" id="KW-0812">Transmembrane</keyword>
<name>Q3M1Z0_TRIV2</name>
<dbReference type="GO" id="GO:0003677">
    <property type="term" value="F:DNA binding"/>
    <property type="evidence" value="ECO:0007669"/>
    <property type="project" value="UniProtKB-KW"/>
</dbReference>
<evidence type="ECO:0000256" key="5">
    <source>
        <dbReference type="ARBA" id="ARBA00022833"/>
    </source>
</evidence>
<feature type="domain" description="Cas12f1-like TNB" evidence="10">
    <location>
        <begin position="344"/>
        <end position="411"/>
    </location>
</feature>
<dbReference type="InterPro" id="IPR001959">
    <property type="entry name" value="Transposase"/>
</dbReference>
<evidence type="ECO:0000256" key="7">
    <source>
        <dbReference type="ARBA" id="ARBA00023172"/>
    </source>
</evidence>
<keyword evidence="3" id="KW-0815">Transposition</keyword>
<gene>
    <name evidence="12" type="ordered locus">Ava_B0285</name>
</gene>
<evidence type="ECO:0000259" key="11">
    <source>
        <dbReference type="Pfam" id="PF12323"/>
    </source>
</evidence>
<evidence type="ECO:0000313" key="12">
    <source>
        <dbReference type="EMBL" id="ABA24996.1"/>
    </source>
</evidence>
<dbReference type="Proteomes" id="UP000002533">
    <property type="component" value="Plasmid pAnaA"/>
</dbReference>
<keyword evidence="12" id="KW-0614">Plasmid</keyword>
<dbReference type="KEGG" id="ava:Ava_B0285"/>
<keyword evidence="8" id="KW-1133">Transmembrane helix</keyword>
<dbReference type="GO" id="GO:0032196">
    <property type="term" value="P:transposition"/>
    <property type="evidence" value="ECO:0007669"/>
    <property type="project" value="UniProtKB-KW"/>
</dbReference>